<comment type="caution">
    <text evidence="2">The sequence shown here is derived from an EMBL/GenBank/DDBJ whole genome shotgun (WGS) entry which is preliminary data.</text>
</comment>
<reference evidence="2" key="1">
    <citation type="submission" date="2022-10" db="EMBL/GenBank/DDBJ databases">
        <title>Culturing micro-colonial fungi from biological soil crusts in the Mojave desert and describing Neophaeococcomyces mojavensis, and introducing the new genera and species Taxawa tesnikishii.</title>
        <authorList>
            <person name="Kurbessoian T."/>
            <person name="Stajich J.E."/>
        </authorList>
    </citation>
    <scope>NUCLEOTIDE SEQUENCE</scope>
    <source>
        <strain evidence="2">TK_41</strain>
    </source>
</reference>
<protein>
    <submittedName>
        <fullName evidence="2">Uncharacterized protein</fullName>
    </submittedName>
</protein>
<gene>
    <name evidence="2" type="ORF">H2200_013362</name>
</gene>
<name>A0AA39CBD8_9EURO</name>
<sequence>MPDEMPPEKHTHPPPPMDPFPTYQTPYPRSNKDDEQNPFIQFRRFADDQVSSLFSGFPHFFGLSPSSSAASGTDHWKREVEDIMRQRQEWEEGFRKQFEQEMEEMRQQLEKSKTEAWKSMEDAWKQHSIPQPAQEEPTTPTPSPWWTRGNAAKCPALNGKESQKNASKCPALYDEKGQPRTELDAYNALQDDSNKQVQVFQAPAPEEPKKPVRSLLPALGWDGKQKQKLWRDAAASPEEPAVKREKPLGRPTTYSLWGARRMQPFDNANETIPWLMLSPYSPIYLCNPAQSRLFKVKIQESAGAPLQISSTRFFERWYTDIDAKMATHKPWADAFEDLLSLQQTGHMVERDNWNTWRTPRTWIHDMASRGSLGDRWGFNDEGLLVKRADSIIPASNTPTTNKDDRCSRWRKNRECRRRDSTKAAPTPPGAPAEEENILVDKVTEALAPFPLFGSIISAADAIVSAIDQAAQNENQSQAPAELEGDVPSSVAEGPTTTKDQTSTSSSGYSASSSSSSYAYDSSVPTNTNSVTSTLTTTTTRTLPDGSVETKRVLKRRFADGSEESDERVEVRNPSSDFRTINNSPAALATSPTEKKDKHTQTQSSPDEVLQRQKLEDAWNQIRSNEVSKQQTKDADELNQRGRARQESERQRREELVEQQQQARHPRQIAFVSTIEPHSEAQQPQLQQESRIEQQQQQQQSGDKRRGSGWFWN</sequence>
<accession>A0AA39CBD8</accession>
<dbReference type="Proteomes" id="UP001172673">
    <property type="component" value="Unassembled WGS sequence"/>
</dbReference>
<feature type="compositionally biased region" description="Basic and acidic residues" evidence="1">
    <location>
        <begin position="630"/>
        <end position="655"/>
    </location>
</feature>
<evidence type="ECO:0000256" key="1">
    <source>
        <dbReference type="SAM" id="MobiDB-lite"/>
    </source>
</evidence>
<feature type="compositionally biased region" description="Low complexity" evidence="1">
    <location>
        <begin position="681"/>
        <end position="699"/>
    </location>
</feature>
<dbReference type="EMBL" id="JAPDRK010000028">
    <property type="protein sequence ID" value="KAJ9602242.1"/>
    <property type="molecule type" value="Genomic_DNA"/>
</dbReference>
<keyword evidence="3" id="KW-1185">Reference proteome</keyword>
<evidence type="ECO:0000313" key="2">
    <source>
        <dbReference type="EMBL" id="KAJ9602242.1"/>
    </source>
</evidence>
<evidence type="ECO:0000313" key="3">
    <source>
        <dbReference type="Proteomes" id="UP001172673"/>
    </source>
</evidence>
<feature type="compositionally biased region" description="Basic and acidic residues" evidence="1">
    <location>
        <begin position="547"/>
        <end position="559"/>
    </location>
</feature>
<proteinExistence type="predicted"/>
<feature type="region of interest" description="Disordered" evidence="1">
    <location>
        <begin position="393"/>
        <end position="434"/>
    </location>
</feature>
<feature type="region of interest" description="Disordered" evidence="1">
    <location>
        <begin position="123"/>
        <end position="172"/>
    </location>
</feature>
<feature type="compositionally biased region" description="Basic and acidic residues" evidence="1">
    <location>
        <begin position="1"/>
        <end position="11"/>
    </location>
</feature>
<feature type="compositionally biased region" description="Polar residues" evidence="1">
    <location>
        <begin position="572"/>
        <end position="584"/>
    </location>
</feature>
<feature type="region of interest" description="Disordered" evidence="1">
    <location>
        <begin position="1"/>
        <end position="38"/>
    </location>
</feature>
<feature type="region of interest" description="Disordered" evidence="1">
    <location>
        <begin position="473"/>
        <end position="712"/>
    </location>
</feature>
<feature type="compositionally biased region" description="Low complexity" evidence="1">
    <location>
        <begin position="495"/>
        <end position="543"/>
    </location>
</feature>
<feature type="compositionally biased region" description="Polar residues" evidence="1">
    <location>
        <begin position="620"/>
        <end position="629"/>
    </location>
</feature>
<dbReference type="AlphaFoldDB" id="A0AA39CBD8"/>
<organism evidence="2 3">
    <name type="scientific">Cladophialophora chaetospira</name>
    <dbReference type="NCBI Taxonomy" id="386627"/>
    <lineage>
        <taxon>Eukaryota</taxon>
        <taxon>Fungi</taxon>
        <taxon>Dikarya</taxon>
        <taxon>Ascomycota</taxon>
        <taxon>Pezizomycotina</taxon>
        <taxon>Eurotiomycetes</taxon>
        <taxon>Chaetothyriomycetidae</taxon>
        <taxon>Chaetothyriales</taxon>
        <taxon>Herpotrichiellaceae</taxon>
        <taxon>Cladophialophora</taxon>
    </lineage>
</organism>